<evidence type="ECO:0000256" key="1">
    <source>
        <dbReference type="SAM" id="MobiDB-lite"/>
    </source>
</evidence>
<feature type="region of interest" description="Disordered" evidence="1">
    <location>
        <begin position="1"/>
        <end position="43"/>
    </location>
</feature>
<dbReference type="RefSeq" id="WP_276305460.1">
    <property type="nucleotide sequence ID" value="NZ_CP119992.1"/>
</dbReference>
<reference evidence="2 3" key="1">
    <citation type="journal article" date="2019" name="Int. J. Syst. Evol. Microbiol.">
        <title>The Global Catalogue of Microorganisms (GCM) 10K type strain sequencing project: providing services to taxonomists for standard genome sequencing and annotation.</title>
        <authorList>
            <consortium name="The Broad Institute Genomics Platform"/>
            <consortium name="The Broad Institute Genome Sequencing Center for Infectious Disease"/>
            <person name="Wu L."/>
            <person name="Ma J."/>
        </authorList>
    </citation>
    <scope>NUCLEOTIDE SEQUENCE [LARGE SCALE GENOMIC DNA]</scope>
    <source>
        <strain evidence="2 3">PSR21</strain>
    </source>
</reference>
<accession>A0ABD6A7W5</accession>
<evidence type="ECO:0000313" key="3">
    <source>
        <dbReference type="Proteomes" id="UP001596547"/>
    </source>
</evidence>
<comment type="caution">
    <text evidence="2">The sequence shown here is derived from an EMBL/GenBank/DDBJ whole genome shotgun (WGS) entry which is preliminary data.</text>
</comment>
<organism evidence="2 3">
    <name type="scientific">Halomarina halobia</name>
    <dbReference type="NCBI Taxonomy" id="3033386"/>
    <lineage>
        <taxon>Archaea</taxon>
        <taxon>Methanobacteriati</taxon>
        <taxon>Methanobacteriota</taxon>
        <taxon>Stenosarchaea group</taxon>
        <taxon>Halobacteria</taxon>
        <taxon>Halobacteriales</taxon>
        <taxon>Natronomonadaceae</taxon>
        <taxon>Halomarina</taxon>
    </lineage>
</organism>
<keyword evidence="3" id="KW-1185">Reference proteome</keyword>
<dbReference type="AlphaFoldDB" id="A0ABD6A7W5"/>
<name>A0ABD6A7W5_9EURY</name>
<protein>
    <submittedName>
        <fullName evidence="2">Uncharacterized protein</fullName>
    </submittedName>
</protein>
<feature type="compositionally biased region" description="Basic and acidic residues" evidence="1">
    <location>
        <begin position="27"/>
        <end position="43"/>
    </location>
</feature>
<evidence type="ECO:0000313" key="2">
    <source>
        <dbReference type="EMBL" id="MFC7316063.1"/>
    </source>
</evidence>
<sequence length="64" mass="7209">MPDERSSPSAGWREVYRAMDAPEPTDEDRRDCPDCGDDSPRVRGDTYWCPKHGTWRPRGGEAAG</sequence>
<dbReference type="GeneID" id="79315042"/>
<gene>
    <name evidence="2" type="ORF">ACFQPE_04535</name>
</gene>
<dbReference type="EMBL" id="JBHTBF010000001">
    <property type="protein sequence ID" value="MFC7316063.1"/>
    <property type="molecule type" value="Genomic_DNA"/>
</dbReference>
<dbReference type="Proteomes" id="UP001596547">
    <property type="component" value="Unassembled WGS sequence"/>
</dbReference>
<proteinExistence type="predicted"/>